<gene>
    <name evidence="3" type="ORF">PAT3040_03765</name>
</gene>
<feature type="domain" description="SLH" evidence="2">
    <location>
        <begin position="2379"/>
        <end position="2438"/>
    </location>
</feature>
<dbReference type="Proteomes" id="UP000245202">
    <property type="component" value="Unassembled WGS sequence"/>
</dbReference>
<feature type="chain" id="PRO_5015346518" description="SLH domain-containing protein" evidence="1">
    <location>
        <begin position="31"/>
        <end position="2568"/>
    </location>
</feature>
<feature type="signal peptide" evidence="1">
    <location>
        <begin position="1"/>
        <end position="30"/>
    </location>
</feature>
<keyword evidence="4" id="KW-1185">Reference proteome</keyword>
<dbReference type="RefSeq" id="WP_108993932.1">
    <property type="nucleotide sequence ID" value="NZ_BDQX01000196.1"/>
</dbReference>
<keyword evidence="1" id="KW-0732">Signal</keyword>
<dbReference type="Pfam" id="PF09136">
    <property type="entry name" value="Glucodextran_B"/>
    <property type="match status" value="1"/>
</dbReference>
<organism evidence="3 4">
    <name type="scientific">Paenibacillus agaridevorans</name>
    <dbReference type="NCBI Taxonomy" id="171404"/>
    <lineage>
        <taxon>Bacteria</taxon>
        <taxon>Bacillati</taxon>
        <taxon>Bacillota</taxon>
        <taxon>Bacilli</taxon>
        <taxon>Bacillales</taxon>
        <taxon>Paenibacillaceae</taxon>
        <taxon>Paenibacillus</taxon>
    </lineage>
</organism>
<dbReference type="Pfam" id="PF00395">
    <property type="entry name" value="SLH"/>
    <property type="match status" value="3"/>
</dbReference>
<dbReference type="EMBL" id="BDQX01000196">
    <property type="protein sequence ID" value="GBG09132.1"/>
    <property type="molecule type" value="Genomic_DNA"/>
</dbReference>
<accession>A0A2R5ER28</accession>
<feature type="domain" description="SLH" evidence="2">
    <location>
        <begin position="2510"/>
        <end position="2568"/>
    </location>
</feature>
<dbReference type="PROSITE" id="PS51272">
    <property type="entry name" value="SLH"/>
    <property type="match status" value="3"/>
</dbReference>
<dbReference type="InterPro" id="IPR001119">
    <property type="entry name" value="SLH_dom"/>
</dbReference>
<dbReference type="InterPro" id="IPR013783">
    <property type="entry name" value="Ig-like_fold"/>
</dbReference>
<evidence type="ECO:0000259" key="2">
    <source>
        <dbReference type="PROSITE" id="PS51272"/>
    </source>
</evidence>
<comment type="caution">
    <text evidence="3">The sequence shown here is derived from an EMBL/GenBank/DDBJ whole genome shotgun (WGS) entry which is preliminary data.</text>
</comment>
<dbReference type="Gene3D" id="2.60.40.10">
    <property type="entry name" value="Immunoglobulins"/>
    <property type="match status" value="1"/>
</dbReference>
<reference evidence="3 4" key="1">
    <citation type="submission" date="2017-08" db="EMBL/GenBank/DDBJ databases">
        <title>Substantial Increase in Enzyme Production by Combined Drug-Resistance Mutations in Paenibacillus agaridevorans.</title>
        <authorList>
            <person name="Tanaka Y."/>
            <person name="Funane K."/>
            <person name="Hosaka T."/>
            <person name="Shiwa Y."/>
            <person name="Fujita N."/>
            <person name="Miyazaki T."/>
            <person name="Yoshikawa H."/>
            <person name="Murakami K."/>
            <person name="Kasahara K."/>
            <person name="Inaoka T."/>
            <person name="Hiraga Y."/>
            <person name="Ochi K."/>
        </authorList>
    </citation>
    <scope>NUCLEOTIDE SEQUENCE [LARGE SCALE GENOMIC DNA]</scope>
    <source>
        <strain evidence="3 4">T-3040</strain>
    </source>
</reference>
<evidence type="ECO:0000313" key="3">
    <source>
        <dbReference type="EMBL" id="GBG09132.1"/>
    </source>
</evidence>
<evidence type="ECO:0000313" key="4">
    <source>
        <dbReference type="Proteomes" id="UP000245202"/>
    </source>
</evidence>
<evidence type="ECO:0000256" key="1">
    <source>
        <dbReference type="SAM" id="SignalP"/>
    </source>
</evidence>
<name>A0A2R5ER28_9BACL</name>
<feature type="domain" description="SLH" evidence="2">
    <location>
        <begin position="2439"/>
        <end position="2502"/>
    </location>
</feature>
<protein>
    <recommendedName>
        <fullName evidence="2">SLH domain-containing protein</fullName>
    </recommendedName>
</protein>
<proteinExistence type="predicted"/>
<sequence>MKLVKKAFALLVALTIVVGALSSGINTVAAAVSGPKTTVLQNDFVKITVDNATGRFGIRTIEGQPIRKNDQNVDLMFRGDDPETSFTTFRIDGTDYIFGNPYKFGVNLFSEITPPKIVNLTNGTKQIETIWSIKGVSIKQILMLYADANDVNNAGNVNIRYEVLNRSGANVQLGSRILLDTMVGGNDGPAFQIGTTYRSPLLVERRLVHDPAAIGIPEEDVPVNKLPPYWVMRDTFNLNDPQATNVMAYGFNNFAEQNINIVDEMIVGHWNSLANTKWDYTPNPNLDFTRDTNDYGTADSAVAFYWEPAPIANGQSQSFETVYGLGELVQPDKVFSIRYMDTVQQLATLPGNEGYVDEGVFRIIAEIENLAAFNMKHELVKVQLELEGGLNFVKLDSDGNPMRDDNGKILTEAFRSKELDRIKPLTPEQVANGDDPKYQPGDTFTVDFLVQANGKPWPTTRQYMMTVKSEATEKALEGIADEGIKAQYQSVKSNFIMLPPIGEAVPTYVYSMSPGELYNEDVKYLTVNLSNIEAYNTGTDTKPANFDLYLEEVVTGQRYKVPVQQSVLMQPTDDGFSGDMRITYRNGELVDKNGITVKELEGPELPLGEYRVQIDFRDDIEVDEETSEEDTELKKEIMAKYDIKTTQTFMVTDNEETRIREANLLALYKQSVDLSSQASLGDIKQELADELNSLFSGELFEVGDLLFDKISKFREARAYLGIANKALDPEFDLGEFTSANYLKEVPLYQYKMFESDEDLEEFIGDEDFDRELLVTVRGMVKQVGTGLDQQIIVDTETEPAIINDAVAYKGKDMVFVRGNLDVLGMGSKNSDFKQLPFFQTVFIKGEGTLSVASSGFVFHKGEWTLDFFNGFQKSLGDGYTVDRGEIPKSEDNEEDDSLNGSLRWAVGAFGDRLNPLRQVMLETVYFNRHSLFAPPSFTVDGFGLTFNDFILREGGISFGGKLSMKVIEAEVNNVIFNDKGFVGIEANLGFDLNKDMGLFSSKKKEEDKKKKGDEEEEEGAPKGKITVVHYVQEVEDVNNQYGLEFEADIKNIGVSIEFSLKKVDDGRILPDVIAFGADLGQPGILLTGATYLTGIRGAVRELADTIAGGTKDDPFPLTIEAGVSLKFGVSPAFFHGDIDLTVKRTGIKVEGKMDFSMVPEPEDDDLLPMLTHALIEAQWVTPWFVRLEAEVDIGGWDIIIGEAGIFVGQNLEKNRIDFEGFIGSRVQIPSSVPIVGGLPLASMFFGVNNDKIWGSVGILFISLGVTYYWGGGLEFGTSGEDLPEGFAHLLIEDPERGPRLVVIGQGVETLATSWINAEQESHGIVYREIEKGVQMIENGATSIGIGGITSKNGGRVHEIPMGGVTGNAIIEVEYDSKTMPELSLKDGSGKNYPLVFDNTNSKPNANAFTQHIPASKSTDGVDVRKAYIIVPQNKATGTWTLTALSGVETRLMNAPTTPELTETKLTKNPADPNVFTASWKAANAKAGDTVNLYLTKDAVTNETTKLENGDEVLKPGDPGLLIAKELPIAQNGGVSGSITSGSASINVSEVQLLGDVEDIRGLLAQGNYYLRAELRSQMGFSTKTSAERIELIDPLAPAKVTDVVIEPAGNGLFSLSFKPGARKAGHADFEHSYAIEAFSEVNGKLESYPNFGEVLFTAEELAPYWNQSTGKYEGILLGGWTAVSANDEVNGDSLAGTVIAEEDIKYSGLQVGKEYVLGVSAVTKPTKAADKNENYHFADRIDSTKKLLPVPVKPKLNVPAGSDVTVLPHAMELLTNVTEQRIELTSNQKDIEVEAFYAEQSLGKTAFVNGANGSSGTLTFDQFEADGPYAIELKARNKKTGDISVTMLYLTVDTIAPVLYIDEPVTGARTEVVSGSNKLKVKGTTSTDLQSLKVNGQSIAVADNGAFDGTINVAEGEPTVNLEFVSIDKAGNSNTAVVRVTNAAYQVPSGLVLELPKLKPGESGMIKASLKVADGKDAQGRPTFKEVAIKPQDMSRLSYTISMGDSVSMTEAGKVTGLVTGASLIEAEYRISDDVSITGMVAASVEIPKPTKLGALSASATEISGNSGKTRINVTLPQDTTGQQLVYKLFSAGTTAAVPAFEEDLSQWEFLPADGAVNAKAGDTIIVALRTSLDKKAWSASSKLSAKVWAQTGTPPIIPGPGGGPGVIIPEPEEEEEAPSEEIRLTVNGKEVAAEWKGTTAVIRVTEEDVASDMTGDIVIAVQSAASAKGYAFTVDKAVVKQAQDGKKTIKLDLPGTKLDITPEMLKGLEGDLSIQLADNGSAAKRQLDAIAKQIGASALGAGDGVAIDTNLPDSAWNKYVSLKVAVPATVDPKNITAMVLKGADGNWTTVPWKLEKIGGESFVHILLTGEGNVAFIQSGGTFKDVPGTHWGAVGISNAASKLFVLGKAADRFDPNAKVTRAEYPTILLRVAGLMNRTADNGYTDVAEGIWYERSVAVASELGIVNGFEDGSYAPNATLSRLEAMVMVGRLINALGLGAELSEEETNSLLTPFGDGSAIPEWAKAAVALTIKYGIILGEDGNVNPKGVLNRAQAAAIAVRLDQLITKE</sequence>